<dbReference type="EMBL" id="JYJH01000010">
    <property type="protein sequence ID" value="KJK38697.1"/>
    <property type="molecule type" value="Genomic_DNA"/>
</dbReference>
<evidence type="ECO:0000313" key="9">
    <source>
        <dbReference type="Proteomes" id="UP000034786"/>
    </source>
</evidence>
<comment type="similarity">
    <text evidence="2">Belongs to the ectoine synthase family.</text>
</comment>
<evidence type="ECO:0000256" key="5">
    <source>
        <dbReference type="ARBA" id="ARBA00023239"/>
    </source>
</evidence>
<name>A0A0M2GKZ0_9ACTN</name>
<accession>A0A0M2GKZ0</accession>
<dbReference type="Proteomes" id="UP000034786">
    <property type="component" value="Unassembled WGS sequence"/>
</dbReference>
<dbReference type="InterPro" id="IPR014710">
    <property type="entry name" value="RmlC-like_jellyroll"/>
</dbReference>
<dbReference type="Gene3D" id="2.60.120.10">
    <property type="entry name" value="Jelly Rolls"/>
    <property type="match status" value="1"/>
</dbReference>
<organism evidence="8 9">
    <name type="scientific">Streptomyces variegatus</name>
    <dbReference type="NCBI Taxonomy" id="284040"/>
    <lineage>
        <taxon>Bacteria</taxon>
        <taxon>Bacillati</taxon>
        <taxon>Actinomycetota</taxon>
        <taxon>Actinomycetes</taxon>
        <taxon>Kitasatosporales</taxon>
        <taxon>Streptomycetaceae</taxon>
        <taxon>Streptomyces</taxon>
    </lineage>
</organism>
<dbReference type="CDD" id="cd06978">
    <property type="entry name" value="cupin_EctC"/>
    <property type="match status" value="1"/>
</dbReference>
<dbReference type="InterPro" id="IPR010462">
    <property type="entry name" value="Ectoine_synth"/>
</dbReference>
<evidence type="ECO:0000256" key="1">
    <source>
        <dbReference type="ARBA" id="ARBA00005181"/>
    </source>
</evidence>
<reference evidence="9" key="1">
    <citation type="submission" date="2015-02" db="EMBL/GenBank/DDBJ databases">
        <authorList>
            <person name="Ju K.-S."/>
            <person name="Doroghazi J.R."/>
            <person name="Metcalf W."/>
        </authorList>
    </citation>
    <scope>NUCLEOTIDE SEQUENCE [LARGE SCALE GENOMIC DNA]</scope>
    <source>
        <strain evidence="9">NRRL B-16380</strain>
    </source>
</reference>
<dbReference type="NCBIfam" id="NF009806">
    <property type="entry name" value="PRK13290.1"/>
    <property type="match status" value="1"/>
</dbReference>
<proteinExistence type="inferred from homology"/>
<dbReference type="RefSeq" id="WP_031134322.1">
    <property type="nucleotide sequence ID" value="NZ_JBMVBE010000005.1"/>
</dbReference>
<evidence type="ECO:0000256" key="4">
    <source>
        <dbReference type="ARBA" id="ARBA00019707"/>
    </source>
</evidence>
<evidence type="ECO:0000256" key="2">
    <source>
        <dbReference type="ARBA" id="ARBA00009637"/>
    </source>
</evidence>
<dbReference type="InterPro" id="IPR011051">
    <property type="entry name" value="RmlC_Cupin_sf"/>
</dbReference>
<dbReference type="EC" id="4.2.1.108" evidence="3"/>
<comment type="pathway">
    <text evidence="1">Amine and polyamine biosynthesis; ectoine biosynthesis; L-ectoine from L-aspartate 4-semialdehyde: step 3/3.</text>
</comment>
<keyword evidence="9" id="KW-1185">Reference proteome</keyword>
<evidence type="ECO:0000256" key="7">
    <source>
        <dbReference type="ARBA" id="ARBA00048714"/>
    </source>
</evidence>
<comment type="catalytic activity">
    <reaction evidence="7">
        <text>(2S)-4-acetamido-2-aminobutanoate = L-ectoine + H2O</text>
        <dbReference type="Rhea" id="RHEA:17281"/>
        <dbReference type="ChEBI" id="CHEBI:15377"/>
        <dbReference type="ChEBI" id="CHEBI:58515"/>
        <dbReference type="ChEBI" id="CHEBI:58929"/>
        <dbReference type="EC" id="4.2.1.108"/>
    </reaction>
</comment>
<dbReference type="PANTHER" id="PTHR39289">
    <property type="match status" value="1"/>
</dbReference>
<dbReference type="GO" id="GO:0033990">
    <property type="term" value="F:ectoine synthase activity"/>
    <property type="evidence" value="ECO:0007669"/>
    <property type="project" value="UniProtKB-EC"/>
</dbReference>
<dbReference type="Pfam" id="PF06339">
    <property type="entry name" value="Ectoine_synth"/>
    <property type="match status" value="1"/>
</dbReference>
<protein>
    <recommendedName>
        <fullName evidence="4">L-ectoine synthase</fullName>
        <ecNumber evidence="3">4.2.1.108</ecNumber>
    </recommendedName>
    <alternativeName>
        <fullName evidence="6">N-acetyldiaminobutyrate dehydratase</fullName>
    </alternativeName>
</protein>
<dbReference type="UniPathway" id="UPA00067">
    <property type="reaction ID" value="UER00123"/>
</dbReference>
<keyword evidence="5" id="KW-0456">Lyase</keyword>
<evidence type="ECO:0000256" key="3">
    <source>
        <dbReference type="ARBA" id="ARBA00013192"/>
    </source>
</evidence>
<dbReference type="GO" id="GO:0019491">
    <property type="term" value="P:ectoine biosynthetic process"/>
    <property type="evidence" value="ECO:0007669"/>
    <property type="project" value="UniProtKB-UniPathway"/>
</dbReference>
<dbReference type="PATRIC" id="fig|284040.3.peg.8305"/>
<dbReference type="STRING" id="284040.UK15_16480"/>
<dbReference type="AlphaFoldDB" id="A0A0M2GKZ0"/>
<comment type="caution">
    <text evidence="8">The sequence shown here is derived from an EMBL/GenBank/DDBJ whole genome shotgun (WGS) entry which is preliminary data.</text>
</comment>
<evidence type="ECO:0000256" key="6">
    <source>
        <dbReference type="ARBA" id="ARBA00033271"/>
    </source>
</evidence>
<dbReference type="PANTHER" id="PTHR39289:SF1">
    <property type="entry name" value="L-ECTOINE SYNTHASE"/>
    <property type="match status" value="1"/>
</dbReference>
<dbReference type="SUPFAM" id="SSF51182">
    <property type="entry name" value="RmlC-like cupins"/>
    <property type="match status" value="1"/>
</dbReference>
<evidence type="ECO:0000313" key="8">
    <source>
        <dbReference type="EMBL" id="KJK38697.1"/>
    </source>
</evidence>
<gene>
    <name evidence="8" type="ORF">UK15_16480</name>
</gene>
<sequence length="125" mass="14149">MIVRRKEEVKIVDWGNGLSYRFLLQGDRMGFTVCHTVVRAGTKSRLEYRRHLEACYCIAGRGWVSTADGSTAHELLPGVLYALDEHDAHFLIAAPDVDLELISVFNPPLQGDERHTLDEDAFSQY</sequence>